<proteinExistence type="inferred from homology"/>
<comment type="similarity">
    <text evidence="2">Belongs to the bacterial sugar transferase family.</text>
</comment>
<sequence>MADIKSIQASTQFGVELRERPRQISKPQKRMAKSQTRAQSPIIRLLDITISLAALIFLAPVMVIAALAVFFDDRGPVLFRQKRIGLHGREFYCLKFRSMRTNSAEMLETILRTNPKLRAEWESTQKFKSDPRITSIGHFLRKSSIDELPQLFNVLKGEMSLVGPRPIVAAEICKYGRSFGAYCSVLPGITGLWQVTGRSDVGYTRRVALDRTFARKTSVGLYLWILVMTVPAVLAQKGSY</sequence>
<feature type="domain" description="Bacterial sugar transferase" evidence="10">
    <location>
        <begin position="44"/>
        <end position="234"/>
    </location>
</feature>
<dbReference type="PANTHER" id="PTHR30576:SF4">
    <property type="entry name" value="UNDECAPRENYL-PHOSPHATE GALACTOSE PHOSPHOTRANSFERASE"/>
    <property type="match status" value="1"/>
</dbReference>
<evidence type="ECO:0000256" key="6">
    <source>
        <dbReference type="ARBA" id="ARBA00022989"/>
    </source>
</evidence>
<evidence type="ECO:0000313" key="11">
    <source>
        <dbReference type="EMBL" id="ADU13876.1"/>
    </source>
</evidence>
<evidence type="ECO:0000259" key="10">
    <source>
        <dbReference type="Pfam" id="PF02397"/>
    </source>
</evidence>
<feature type="transmembrane region" description="Helical" evidence="9">
    <location>
        <begin position="219"/>
        <end position="236"/>
    </location>
</feature>
<keyword evidence="5 9" id="KW-0812">Transmembrane</keyword>
<feature type="transmembrane region" description="Helical" evidence="9">
    <location>
        <begin position="48"/>
        <end position="71"/>
    </location>
</feature>
<dbReference type="RefSeq" id="WP_013479704.1">
    <property type="nucleotide sequence ID" value="NC_014816.1"/>
</dbReference>
<dbReference type="AlphaFoldDB" id="E8RMC5"/>
<reference evidence="12" key="1">
    <citation type="submission" date="2010-12" db="EMBL/GenBank/DDBJ databases">
        <title>Complete sequence of chromosome 1 of Asticcacaulis excentricus CB 48.</title>
        <authorList>
            <consortium name="US DOE Joint Genome Institute"/>
            <person name="Lucas S."/>
            <person name="Copeland A."/>
            <person name="Lapidus A."/>
            <person name="Cheng J.-F."/>
            <person name="Bruce D."/>
            <person name="Goodwin L."/>
            <person name="Pitluck S."/>
            <person name="Teshima H."/>
            <person name="Davenport K."/>
            <person name="Detter J.C."/>
            <person name="Han C."/>
            <person name="Tapia R."/>
            <person name="Land M."/>
            <person name="Hauser L."/>
            <person name="Jeffries C."/>
            <person name="Kyrpides N."/>
            <person name="Ivanova N."/>
            <person name="Ovchinnikova G."/>
            <person name="Brun Y.V."/>
            <person name="Woyke T."/>
        </authorList>
    </citation>
    <scope>NUCLEOTIDE SEQUENCE [LARGE SCALE GENOMIC DNA]</scope>
    <source>
        <strain evidence="12">ATCC 15261 / DSM 4724 / KCTC 12464 / NCIMB 9791 / VKM B-1370 / CB 48</strain>
    </source>
</reference>
<keyword evidence="4 11" id="KW-0808">Transferase</keyword>
<dbReference type="Pfam" id="PF02397">
    <property type="entry name" value="Bac_transf"/>
    <property type="match status" value="1"/>
</dbReference>
<evidence type="ECO:0000256" key="7">
    <source>
        <dbReference type="ARBA" id="ARBA00023136"/>
    </source>
</evidence>
<accession>E8RMC5</accession>
<name>E8RMC5_ASTEC</name>
<dbReference type="PANTHER" id="PTHR30576">
    <property type="entry name" value="COLANIC BIOSYNTHESIS UDP-GLUCOSE LIPID CARRIER TRANSFERASE"/>
    <property type="match status" value="1"/>
</dbReference>
<dbReference type="STRING" id="573065.Astex_2220"/>
<keyword evidence="7 9" id="KW-0472">Membrane</keyword>
<evidence type="ECO:0000256" key="8">
    <source>
        <dbReference type="ARBA" id="ARBA00023169"/>
    </source>
</evidence>
<dbReference type="GO" id="GO:0005886">
    <property type="term" value="C:plasma membrane"/>
    <property type="evidence" value="ECO:0007669"/>
    <property type="project" value="UniProtKB-SubCell"/>
</dbReference>
<dbReference type="GO" id="GO:0047360">
    <property type="term" value="F:undecaprenyl-phosphate galactose phosphotransferase activity"/>
    <property type="evidence" value="ECO:0007669"/>
    <property type="project" value="UniProtKB-EC"/>
</dbReference>
<evidence type="ECO:0000256" key="2">
    <source>
        <dbReference type="ARBA" id="ARBA00006464"/>
    </source>
</evidence>
<dbReference type="InterPro" id="IPR003362">
    <property type="entry name" value="Bact_transf"/>
</dbReference>
<organism evidence="11 12">
    <name type="scientific">Asticcacaulis excentricus (strain ATCC 15261 / DSM 4724 / KCTC 12464 / NCIMB 9791 / VKM B-1370 / CB 48)</name>
    <dbReference type="NCBI Taxonomy" id="573065"/>
    <lineage>
        <taxon>Bacteria</taxon>
        <taxon>Pseudomonadati</taxon>
        <taxon>Pseudomonadota</taxon>
        <taxon>Alphaproteobacteria</taxon>
        <taxon>Caulobacterales</taxon>
        <taxon>Caulobacteraceae</taxon>
        <taxon>Asticcacaulis</taxon>
    </lineage>
</organism>
<comment type="subcellular location">
    <subcellularLocation>
        <location evidence="1">Cell membrane</location>
    </subcellularLocation>
</comment>
<evidence type="ECO:0000313" key="12">
    <source>
        <dbReference type="Proteomes" id="UP000001492"/>
    </source>
</evidence>
<dbReference type="EC" id="2.7.8.6" evidence="11"/>
<gene>
    <name evidence="11" type="ordered locus">Astex_2220</name>
</gene>
<evidence type="ECO:0000256" key="1">
    <source>
        <dbReference type="ARBA" id="ARBA00004236"/>
    </source>
</evidence>
<dbReference type="EMBL" id="CP002395">
    <property type="protein sequence ID" value="ADU13876.1"/>
    <property type="molecule type" value="Genomic_DNA"/>
</dbReference>
<evidence type="ECO:0000256" key="5">
    <source>
        <dbReference type="ARBA" id="ARBA00022692"/>
    </source>
</evidence>
<keyword evidence="12" id="KW-1185">Reference proteome</keyword>
<dbReference type="eggNOG" id="COG2148">
    <property type="taxonomic scope" value="Bacteria"/>
</dbReference>
<keyword evidence="3" id="KW-1003">Cell membrane</keyword>
<evidence type="ECO:0000256" key="9">
    <source>
        <dbReference type="SAM" id="Phobius"/>
    </source>
</evidence>
<evidence type="ECO:0000256" key="4">
    <source>
        <dbReference type="ARBA" id="ARBA00022679"/>
    </source>
</evidence>
<dbReference type="GO" id="GO:0000271">
    <property type="term" value="P:polysaccharide biosynthetic process"/>
    <property type="evidence" value="ECO:0007669"/>
    <property type="project" value="UniProtKB-KW"/>
</dbReference>
<dbReference type="Proteomes" id="UP000001492">
    <property type="component" value="Chromosome 1"/>
</dbReference>
<dbReference type="KEGG" id="aex:Astex_2220"/>
<evidence type="ECO:0000256" key="3">
    <source>
        <dbReference type="ARBA" id="ARBA00022475"/>
    </source>
</evidence>
<protein>
    <submittedName>
        <fullName evidence="11">Undecaprenyl-phosphate galactose phosphotransferase</fullName>
        <ecNumber evidence="11">2.7.8.6</ecNumber>
    </submittedName>
</protein>
<dbReference type="HOGENOM" id="CLU_024920_1_0_5"/>
<keyword evidence="6 9" id="KW-1133">Transmembrane helix</keyword>
<keyword evidence="8" id="KW-0270">Exopolysaccharide synthesis</keyword>